<dbReference type="EMBL" id="CP042266">
    <property type="protein sequence ID" value="QDY77515.1"/>
    <property type="molecule type" value="Genomic_DNA"/>
</dbReference>
<proteinExistence type="predicted"/>
<dbReference type="PIRSF" id="PIRSF029171">
    <property type="entry name" value="Esterase_LipA"/>
    <property type="match status" value="1"/>
</dbReference>
<dbReference type="PANTHER" id="PTHR34853:SF1">
    <property type="entry name" value="LIPASE 5"/>
    <property type="match status" value="1"/>
</dbReference>
<keyword evidence="4" id="KW-1185">Reference proteome</keyword>
<dbReference type="Pfam" id="PF03583">
    <property type="entry name" value="LIP"/>
    <property type="match status" value="1"/>
</dbReference>
<accession>A0A5B8J6T6</accession>
<organism evidence="3 4">
    <name type="scientific">Streptomyces qinzhouensis</name>
    <dbReference type="NCBI Taxonomy" id="2599401"/>
    <lineage>
        <taxon>Bacteria</taxon>
        <taxon>Bacillati</taxon>
        <taxon>Actinomycetota</taxon>
        <taxon>Actinomycetes</taxon>
        <taxon>Kitasatosporales</taxon>
        <taxon>Streptomycetaceae</taxon>
        <taxon>Streptomyces</taxon>
    </lineage>
</organism>
<feature type="compositionally biased region" description="Low complexity" evidence="1">
    <location>
        <begin position="57"/>
        <end position="66"/>
    </location>
</feature>
<dbReference type="Gene3D" id="3.40.50.1820">
    <property type="entry name" value="alpha/beta hydrolase"/>
    <property type="match status" value="2"/>
</dbReference>
<dbReference type="GO" id="GO:0004806">
    <property type="term" value="F:triacylglycerol lipase activity"/>
    <property type="evidence" value="ECO:0007669"/>
    <property type="project" value="InterPro"/>
</dbReference>
<keyword evidence="2" id="KW-0732">Signal</keyword>
<evidence type="ECO:0000256" key="1">
    <source>
        <dbReference type="SAM" id="MobiDB-lite"/>
    </source>
</evidence>
<dbReference type="InterPro" id="IPR029058">
    <property type="entry name" value="AB_hydrolase_fold"/>
</dbReference>
<dbReference type="KEGG" id="sqz:FQU76_14370"/>
<dbReference type="SUPFAM" id="SSF53474">
    <property type="entry name" value="alpha/beta-Hydrolases"/>
    <property type="match status" value="1"/>
</dbReference>
<sequence>MTTARPVRKRRTARRATTVAVTAATVTALAVGLTAFTDVGTDQAAAAGPDRDQQRNTSAASTASTAKAESHDTAVRPAPGSGRLTKAVDLPASARPHGGPGKVIEYTSTGANGGLVTVSGMVFAPAGKPPKGGWPTISLSHGTVGNADQCAPSRSEAQTFTHDPEIRRWLDRGVAIVATDYEGLGTPGPHPYLHARSAAYGSIDIVHAARQAKLGLSRTWAVMGHSQGGHAAVNTAVYATRYAPGLDFRGALATAPPTKMSSLVRDRSDSPSEERIGRTSLYPLVVDGLLAIDPDYDFTHLYSDRARQLIPTARNECSDAIVAQIVQLGLNDRTFWKQRPETEPALMNAMREHVDTPVVKLDRPIMIVQGAKDEVVQAPVTSAYARDLQKTGSKVTYREYPTADHFTVVEQSEAETMPWLERQLGLR</sequence>
<dbReference type="PANTHER" id="PTHR34853">
    <property type="match status" value="1"/>
</dbReference>
<reference evidence="3 4" key="1">
    <citation type="submission" date="2019-07" db="EMBL/GenBank/DDBJ databases">
        <authorList>
            <person name="Zhu P."/>
        </authorList>
    </citation>
    <scope>NUCLEOTIDE SEQUENCE [LARGE SCALE GENOMIC DNA]</scope>
    <source>
        <strain evidence="3 4">SSL-25</strain>
    </source>
</reference>
<dbReference type="Proteomes" id="UP000320580">
    <property type="component" value="Chromosome"/>
</dbReference>
<evidence type="ECO:0000256" key="2">
    <source>
        <dbReference type="SAM" id="SignalP"/>
    </source>
</evidence>
<feature type="chain" id="PRO_5038773910" evidence="2">
    <location>
        <begin position="31"/>
        <end position="427"/>
    </location>
</feature>
<feature type="region of interest" description="Disordered" evidence="1">
    <location>
        <begin position="44"/>
        <end position="101"/>
    </location>
</feature>
<gene>
    <name evidence="3" type="ORF">FQU76_14370</name>
</gene>
<keyword evidence="3" id="KW-0378">Hydrolase</keyword>
<feature type="signal peptide" evidence="2">
    <location>
        <begin position="1"/>
        <end position="30"/>
    </location>
</feature>
<dbReference type="RefSeq" id="WP_146480852.1">
    <property type="nucleotide sequence ID" value="NZ_CP042266.1"/>
</dbReference>
<name>A0A5B8J6T6_9ACTN</name>
<evidence type="ECO:0000313" key="3">
    <source>
        <dbReference type="EMBL" id="QDY77515.1"/>
    </source>
</evidence>
<evidence type="ECO:0000313" key="4">
    <source>
        <dbReference type="Proteomes" id="UP000320580"/>
    </source>
</evidence>
<protein>
    <submittedName>
        <fullName evidence="3">Alpha/beta fold hydrolase</fullName>
    </submittedName>
</protein>
<dbReference type="InterPro" id="IPR005152">
    <property type="entry name" value="Lipase_secreted"/>
</dbReference>
<dbReference type="GO" id="GO:0016042">
    <property type="term" value="P:lipid catabolic process"/>
    <property type="evidence" value="ECO:0007669"/>
    <property type="project" value="InterPro"/>
</dbReference>
<dbReference type="AlphaFoldDB" id="A0A5B8J6T6"/>
<dbReference type="OrthoDB" id="9798122at2"/>